<feature type="compositionally biased region" description="Acidic residues" evidence="3">
    <location>
        <begin position="418"/>
        <end position="429"/>
    </location>
</feature>
<evidence type="ECO:0000256" key="2">
    <source>
        <dbReference type="PIRNR" id="PIRNR009303"/>
    </source>
</evidence>
<keyword evidence="4" id="KW-1185">Reference proteome</keyword>
<dbReference type="InterPro" id="IPR007268">
    <property type="entry name" value="Rad9/Ddc1"/>
</dbReference>
<evidence type="ECO:0000256" key="3">
    <source>
        <dbReference type="SAM" id="MobiDB-lite"/>
    </source>
</evidence>
<accession>A0ABM0TKP8</accession>
<dbReference type="SUPFAM" id="SSF55979">
    <property type="entry name" value="DNA clamp"/>
    <property type="match status" value="1"/>
</dbReference>
<sequence length="439" mass="47800">MEFSISGNALKTFARSITCLARVGNELVVQASPTQLALHTLNASRSAYQCITFQSSFFDVCTVSGPQAHFSVLLKAVCSVLRTPLASIDHMSVQLPDHDASKVKWTLECFSGMKKTYWITCNVEPDIQHLSLDRSRFPSTLVVHPRNLSKLLGNFQSSLQEITIIATDQASFPSDAASDIGGKAVEFRSYVDPNKDGDSLLHTQLWIDPSEEFIQYTHAGDPVDITFSLKELKAFLSFCEGCEADIHLFFEKAGEPILMAPKFGLGDGSSSSFDATLVLATMLMSQLQEGIPQEPPGAANSTGCHADEQVGSQPHERSRQNASGHPSDHTRVWSELSAGIATKSVNGSEDSPQAQGQPDVDIQRIRVMRLSKGGPAGDTALAAPNSQRPTQIGHTEGSQGRVQNNQSFSQRHPSNWVDVDEDEDEEEGVEATPPHNEDY</sequence>
<evidence type="ECO:0000256" key="1">
    <source>
        <dbReference type="ARBA" id="ARBA00008494"/>
    </source>
</evidence>
<dbReference type="RefSeq" id="XP_010427818.1">
    <property type="nucleotide sequence ID" value="XM_010429516.2"/>
</dbReference>
<protein>
    <submittedName>
        <fullName evidence="5">Cell cycle checkpoint control protein RAD9A isoform X1</fullName>
    </submittedName>
</protein>
<reference evidence="4" key="1">
    <citation type="journal article" date="2014" name="Nat. Commun.">
        <title>The emerging biofuel crop Camelina sativa retains a highly undifferentiated hexaploid genome structure.</title>
        <authorList>
            <person name="Kagale S."/>
            <person name="Koh C."/>
            <person name="Nixon J."/>
            <person name="Bollina V."/>
            <person name="Clarke W.E."/>
            <person name="Tuteja R."/>
            <person name="Spillane C."/>
            <person name="Robinson S.J."/>
            <person name="Links M.G."/>
            <person name="Clarke C."/>
            <person name="Higgins E.E."/>
            <person name="Huebert T."/>
            <person name="Sharpe A.G."/>
            <person name="Parkin I.A."/>
        </authorList>
    </citation>
    <scope>NUCLEOTIDE SEQUENCE [LARGE SCALE GENOMIC DNA]</scope>
    <source>
        <strain evidence="4">cv. DH55</strain>
    </source>
</reference>
<dbReference type="Gene3D" id="3.70.10.10">
    <property type="match status" value="1"/>
</dbReference>
<feature type="compositionally biased region" description="Polar residues" evidence="3">
    <location>
        <begin position="384"/>
        <end position="413"/>
    </location>
</feature>
<feature type="region of interest" description="Disordered" evidence="3">
    <location>
        <begin position="343"/>
        <end position="362"/>
    </location>
</feature>
<dbReference type="PANTHER" id="PTHR15237:SF0">
    <property type="entry name" value="CELL CYCLE CHECKPOINT CONTROL PROTEIN"/>
    <property type="match status" value="1"/>
</dbReference>
<reference evidence="5" key="2">
    <citation type="submission" date="2025-08" db="UniProtKB">
        <authorList>
            <consortium name="RefSeq"/>
        </authorList>
    </citation>
    <scope>IDENTIFICATION</scope>
    <source>
        <tissue evidence="5">Leaf</tissue>
    </source>
</reference>
<proteinExistence type="inferred from homology"/>
<feature type="region of interest" description="Disordered" evidence="3">
    <location>
        <begin position="372"/>
        <end position="439"/>
    </location>
</feature>
<dbReference type="GeneID" id="104712558"/>
<dbReference type="PANTHER" id="PTHR15237">
    <property type="entry name" value="DNA REPAIR PROTEIN RAD9"/>
    <property type="match status" value="1"/>
</dbReference>
<dbReference type="Pfam" id="PF04139">
    <property type="entry name" value="Rad9"/>
    <property type="match status" value="1"/>
</dbReference>
<feature type="region of interest" description="Disordered" evidence="3">
    <location>
        <begin position="290"/>
        <end position="330"/>
    </location>
</feature>
<dbReference type="Proteomes" id="UP000694864">
    <property type="component" value="Chromosome 1"/>
</dbReference>
<dbReference type="InterPro" id="IPR026584">
    <property type="entry name" value="Rad9"/>
</dbReference>
<gene>
    <name evidence="5" type="primary">LOC104712558</name>
</gene>
<dbReference type="InterPro" id="IPR046938">
    <property type="entry name" value="DNA_clamp_sf"/>
</dbReference>
<feature type="compositionally biased region" description="Polar residues" evidence="3">
    <location>
        <begin position="343"/>
        <end position="356"/>
    </location>
</feature>
<evidence type="ECO:0000313" key="5">
    <source>
        <dbReference type="RefSeq" id="XP_010427818.1"/>
    </source>
</evidence>
<dbReference type="PIRSF" id="PIRSF009303">
    <property type="entry name" value="Cell_cycle_RAD9"/>
    <property type="match status" value="1"/>
</dbReference>
<comment type="similarity">
    <text evidence="1 2">Belongs to the rad9 family.</text>
</comment>
<name>A0ABM0TKP8_CAMSA</name>
<organism evidence="4 5">
    <name type="scientific">Camelina sativa</name>
    <name type="common">False flax</name>
    <name type="synonym">Myagrum sativum</name>
    <dbReference type="NCBI Taxonomy" id="90675"/>
    <lineage>
        <taxon>Eukaryota</taxon>
        <taxon>Viridiplantae</taxon>
        <taxon>Streptophyta</taxon>
        <taxon>Embryophyta</taxon>
        <taxon>Tracheophyta</taxon>
        <taxon>Spermatophyta</taxon>
        <taxon>Magnoliopsida</taxon>
        <taxon>eudicotyledons</taxon>
        <taxon>Gunneridae</taxon>
        <taxon>Pentapetalae</taxon>
        <taxon>rosids</taxon>
        <taxon>malvids</taxon>
        <taxon>Brassicales</taxon>
        <taxon>Brassicaceae</taxon>
        <taxon>Camelineae</taxon>
        <taxon>Camelina</taxon>
    </lineage>
</organism>
<evidence type="ECO:0000313" key="4">
    <source>
        <dbReference type="Proteomes" id="UP000694864"/>
    </source>
</evidence>